<evidence type="ECO:0000259" key="8">
    <source>
        <dbReference type="Pfam" id="PF11788"/>
    </source>
</evidence>
<evidence type="ECO:0000313" key="10">
    <source>
        <dbReference type="Proteomes" id="UP001296104"/>
    </source>
</evidence>
<evidence type="ECO:0000256" key="4">
    <source>
        <dbReference type="ARBA" id="ARBA00022980"/>
    </source>
</evidence>
<evidence type="ECO:0000256" key="5">
    <source>
        <dbReference type="ARBA" id="ARBA00023128"/>
    </source>
</evidence>
<dbReference type="InterPro" id="IPR021757">
    <property type="entry name" value="Ribosomal_mL46_N"/>
</dbReference>
<dbReference type="AlphaFoldDB" id="A0AAI9EAD8"/>
<keyword evidence="3" id="KW-0809">Transit peptide</keyword>
<dbReference type="GO" id="GO:0003735">
    <property type="term" value="F:structural constituent of ribosome"/>
    <property type="evidence" value="ECO:0007669"/>
    <property type="project" value="InterPro"/>
</dbReference>
<dbReference type="CDD" id="cd04661">
    <property type="entry name" value="NUDIX_MRP_L46"/>
    <property type="match status" value="1"/>
</dbReference>
<keyword evidence="5" id="KW-0496">Mitochondrion</keyword>
<dbReference type="PANTHER" id="PTHR13124">
    <property type="entry name" value="39S RIBOSOMAL PROTEIN L46, MITOCHONDRIAL PRECURSOR-RELATED"/>
    <property type="match status" value="1"/>
</dbReference>
<dbReference type="FunFam" id="3.90.79.10:FF:000018">
    <property type="entry name" value="39S ribosomal protein L46, mitochondrial"/>
    <property type="match status" value="1"/>
</dbReference>
<accession>A0AAI9EAD8</accession>
<dbReference type="InterPro" id="IPR040008">
    <property type="entry name" value="Ribosomal_mL46"/>
</dbReference>
<dbReference type="Gene3D" id="3.90.79.10">
    <property type="entry name" value="Nucleoside Triphosphate Pyrophosphohydrolase"/>
    <property type="match status" value="1"/>
</dbReference>
<name>A0AAI9EAD8_9PEZI</name>
<comment type="caution">
    <text evidence="9">The sequence shown here is derived from an EMBL/GenBank/DDBJ whole genome shotgun (WGS) entry which is preliminary data.</text>
</comment>
<keyword evidence="4" id="KW-0689">Ribosomal protein</keyword>
<organism evidence="9 10">
    <name type="scientific">Lecanosticta acicola</name>
    <dbReference type="NCBI Taxonomy" id="111012"/>
    <lineage>
        <taxon>Eukaryota</taxon>
        <taxon>Fungi</taxon>
        <taxon>Dikarya</taxon>
        <taxon>Ascomycota</taxon>
        <taxon>Pezizomycotina</taxon>
        <taxon>Dothideomycetes</taxon>
        <taxon>Dothideomycetidae</taxon>
        <taxon>Mycosphaerellales</taxon>
        <taxon>Mycosphaerellaceae</taxon>
        <taxon>Lecanosticta</taxon>
    </lineage>
</organism>
<dbReference type="GO" id="GO:0005743">
    <property type="term" value="C:mitochondrial inner membrane"/>
    <property type="evidence" value="ECO:0007669"/>
    <property type="project" value="UniProtKB-ARBA"/>
</dbReference>
<evidence type="ECO:0000256" key="1">
    <source>
        <dbReference type="ARBA" id="ARBA00004173"/>
    </source>
</evidence>
<dbReference type="Pfam" id="PF11788">
    <property type="entry name" value="MRP-L46"/>
    <property type="match status" value="1"/>
</dbReference>
<evidence type="ECO:0000256" key="3">
    <source>
        <dbReference type="ARBA" id="ARBA00022946"/>
    </source>
</evidence>
<dbReference type="GO" id="GO:0005762">
    <property type="term" value="C:mitochondrial large ribosomal subunit"/>
    <property type="evidence" value="ECO:0007669"/>
    <property type="project" value="TreeGrafter"/>
</dbReference>
<evidence type="ECO:0000256" key="6">
    <source>
        <dbReference type="ARBA" id="ARBA00023274"/>
    </source>
</evidence>
<comment type="similarity">
    <text evidence="2">Belongs to the mitochondrion-specific ribosomal protein mL46 family.</text>
</comment>
<dbReference type="InterPro" id="IPR033650">
    <property type="entry name" value="Ribosomal_mL46_NUDIX"/>
</dbReference>
<keyword evidence="6" id="KW-0687">Ribonucleoprotein</keyword>
<evidence type="ECO:0000256" key="7">
    <source>
        <dbReference type="ARBA" id="ARBA00035190"/>
    </source>
</evidence>
<proteinExistence type="inferred from homology"/>
<evidence type="ECO:0000313" key="9">
    <source>
        <dbReference type="EMBL" id="CAK4000233.1"/>
    </source>
</evidence>
<gene>
    <name evidence="9" type="ORF">LECACI_7A004161</name>
</gene>
<reference evidence="9" key="1">
    <citation type="submission" date="2023-11" db="EMBL/GenBank/DDBJ databases">
        <authorList>
            <person name="Alioto T."/>
            <person name="Alioto T."/>
            <person name="Gomez Garrido J."/>
        </authorList>
    </citation>
    <scope>NUCLEOTIDE SEQUENCE</scope>
</reference>
<evidence type="ECO:0000256" key="2">
    <source>
        <dbReference type="ARBA" id="ARBA00009070"/>
    </source>
</evidence>
<comment type="subcellular location">
    <subcellularLocation>
        <location evidence="1">Mitochondrion</location>
    </subcellularLocation>
</comment>
<dbReference type="Proteomes" id="UP001296104">
    <property type="component" value="Unassembled WGS sequence"/>
</dbReference>
<sequence>MNAGQKSARRIAAANVLSRDTICNSCLLRLSSHTSRRNASAAAVAVAEESPRTQTELPNAPVKAQGLQKAIRVSCSPVLSRPPLITRDLTSFEKAFYLYQKRLNERLVLPFTRYFYIKRRTPAEVEWKRKVKARRGTAARDVGLYNAYDKDAWNDEALVGSKFSEPEDIVDKLIRDAEGKDIIDAELQGDAETGGEAVAGDAKAGEGMRKPVNEVAIERPLPRTTEADETGDVRSLARALDKTLYLLVKNQQGEWRFPEDRVHGRENLHQAAERILLQVGGMNMNTWVVGNHPVGHFIRKFMEPITAKITRNRLVSTSKDFEQEEYGEKVFFMKSRIMAGQADMSQNEFGDTDFQWLTKEEIQQKVHKGYWDYIRNMLPSR</sequence>
<dbReference type="EMBL" id="CAVMBE010000021">
    <property type="protein sequence ID" value="CAK4000233.1"/>
    <property type="molecule type" value="Genomic_DNA"/>
</dbReference>
<keyword evidence="10" id="KW-1185">Reference proteome</keyword>
<dbReference type="PANTHER" id="PTHR13124:SF12">
    <property type="entry name" value="LARGE RIBOSOMAL SUBUNIT PROTEIN ML46"/>
    <property type="match status" value="1"/>
</dbReference>
<feature type="domain" description="Large ribosomal subunit protein mL46 N-terminal" evidence="8">
    <location>
        <begin position="73"/>
        <end position="228"/>
    </location>
</feature>
<protein>
    <recommendedName>
        <fullName evidence="7">Large ribosomal subunit protein mL46</fullName>
    </recommendedName>
</protein>